<keyword evidence="3" id="KW-1185">Reference proteome</keyword>
<sequence length="326" mass="36650">MKKESGKWKTTLKMAAGSVGFLAGLCVVLILAGRFLCRKSNADIYDTTAVRTKDAEVKNEVKDTIDVLFLGDSECYSSFNPLQMFAEHGYTSFICGTSAQRMCDSYAILQAAFETQTPEVVVLETNCLFRSVKSKGDSKDYVLDRLSDHVEIFKNHSRWKDAFVSTNSLTKKKDEKNRGFIKRSTVKPYEGGAYMHASEERKSMDADAEKYLLLMKEYCESHGAKLVLVSSPSPKNWTYAKHNSVSDWAQANAVTYEDLNLNDALGIDWTSDTKDGGDHLNFDGAKKVSAYVGNWLSEAYGLKDKRNNPDYKHWEEDSVEYASARN</sequence>
<protein>
    <recommendedName>
        <fullName evidence="4">SGNH/GDSL hydrolase family protein</fullName>
    </recommendedName>
</protein>
<proteinExistence type="predicted"/>
<evidence type="ECO:0000313" key="3">
    <source>
        <dbReference type="Proteomes" id="UP000515819"/>
    </source>
</evidence>
<keyword evidence="1" id="KW-1133">Transmembrane helix</keyword>
<dbReference type="KEGG" id="wcp:H9Q76_03045"/>
<reference evidence="2 3" key="1">
    <citation type="submission" date="2020-08" db="EMBL/GenBank/DDBJ databases">
        <authorList>
            <person name="Liu C."/>
            <person name="Sun Q."/>
        </authorList>
    </citation>
    <scope>NUCLEOTIDE SEQUENCE [LARGE SCALE GENOMIC DNA]</scope>
    <source>
        <strain evidence="2 3">NSJ-4</strain>
    </source>
</reference>
<dbReference type="RefSeq" id="WP_249321595.1">
    <property type="nucleotide sequence ID" value="NZ_CP060632.1"/>
</dbReference>
<organism evidence="2 3">
    <name type="scientific">Wujia chipingensis</name>
    <dbReference type="NCBI Taxonomy" id="2763670"/>
    <lineage>
        <taxon>Bacteria</taxon>
        <taxon>Bacillati</taxon>
        <taxon>Bacillota</taxon>
        <taxon>Clostridia</taxon>
        <taxon>Lachnospirales</taxon>
        <taxon>Lachnospiraceae</taxon>
        <taxon>Wujia</taxon>
    </lineage>
</organism>
<dbReference type="SUPFAM" id="SSF52266">
    <property type="entry name" value="SGNH hydrolase"/>
    <property type="match status" value="1"/>
</dbReference>
<accession>A0A7G9FP00</accession>
<keyword evidence="1" id="KW-0812">Transmembrane</keyword>
<keyword evidence="1" id="KW-0472">Membrane</keyword>
<evidence type="ECO:0000313" key="2">
    <source>
        <dbReference type="EMBL" id="QNM00282.1"/>
    </source>
</evidence>
<feature type="transmembrane region" description="Helical" evidence="1">
    <location>
        <begin position="12"/>
        <end position="36"/>
    </location>
</feature>
<evidence type="ECO:0008006" key="4">
    <source>
        <dbReference type="Google" id="ProtNLM"/>
    </source>
</evidence>
<gene>
    <name evidence="2" type="ORF">H9Q76_03045</name>
</gene>
<dbReference type="Proteomes" id="UP000515819">
    <property type="component" value="Chromosome"/>
</dbReference>
<dbReference type="EMBL" id="CP060632">
    <property type="protein sequence ID" value="QNM00282.1"/>
    <property type="molecule type" value="Genomic_DNA"/>
</dbReference>
<name>A0A7G9FP00_9FIRM</name>
<dbReference type="AlphaFoldDB" id="A0A7G9FP00"/>
<evidence type="ECO:0000256" key="1">
    <source>
        <dbReference type="SAM" id="Phobius"/>
    </source>
</evidence>